<dbReference type="InterPro" id="IPR035940">
    <property type="entry name" value="CAP_sf"/>
</dbReference>
<dbReference type="PANTHER" id="PTHR10334">
    <property type="entry name" value="CYSTEINE-RICH SECRETORY PROTEIN-RELATED"/>
    <property type="match status" value="1"/>
</dbReference>
<protein>
    <submittedName>
        <fullName evidence="3">CAP domain-containing protein</fullName>
    </submittedName>
</protein>
<dbReference type="PRINTS" id="PR00837">
    <property type="entry name" value="V5TPXLIKE"/>
</dbReference>
<dbReference type="AlphaFoldDB" id="A0A9P8XZD0"/>
<gene>
    <name evidence="3" type="ORF">B0I36DRAFT_367753</name>
</gene>
<comment type="caution">
    <text evidence="3">The sequence shown here is derived from an EMBL/GenBank/DDBJ whole genome shotgun (WGS) entry which is preliminary data.</text>
</comment>
<feature type="domain" description="SCP" evidence="2">
    <location>
        <begin position="88"/>
        <end position="227"/>
    </location>
</feature>
<dbReference type="Proteomes" id="UP000756346">
    <property type="component" value="Unassembled WGS sequence"/>
</dbReference>
<dbReference type="Pfam" id="PF00188">
    <property type="entry name" value="CAP"/>
    <property type="match status" value="1"/>
</dbReference>
<dbReference type="EMBL" id="JAGTJQ010000010">
    <property type="protein sequence ID" value="KAH7021338.1"/>
    <property type="molecule type" value="Genomic_DNA"/>
</dbReference>
<evidence type="ECO:0000313" key="4">
    <source>
        <dbReference type="Proteomes" id="UP000756346"/>
    </source>
</evidence>
<evidence type="ECO:0000256" key="1">
    <source>
        <dbReference type="SAM" id="SignalP"/>
    </source>
</evidence>
<dbReference type="OrthoDB" id="43654at2759"/>
<proteinExistence type="predicted"/>
<dbReference type="RefSeq" id="XP_046007539.1">
    <property type="nucleotide sequence ID" value="XM_046159519.1"/>
</dbReference>
<name>A0A9P8XZD0_9PEZI</name>
<reference evidence="3" key="1">
    <citation type="journal article" date="2021" name="Nat. Commun.">
        <title>Genetic determinants of endophytism in the Arabidopsis root mycobiome.</title>
        <authorList>
            <person name="Mesny F."/>
            <person name="Miyauchi S."/>
            <person name="Thiergart T."/>
            <person name="Pickel B."/>
            <person name="Atanasova L."/>
            <person name="Karlsson M."/>
            <person name="Huettel B."/>
            <person name="Barry K.W."/>
            <person name="Haridas S."/>
            <person name="Chen C."/>
            <person name="Bauer D."/>
            <person name="Andreopoulos W."/>
            <person name="Pangilinan J."/>
            <person name="LaButti K."/>
            <person name="Riley R."/>
            <person name="Lipzen A."/>
            <person name="Clum A."/>
            <person name="Drula E."/>
            <person name="Henrissat B."/>
            <person name="Kohler A."/>
            <person name="Grigoriev I.V."/>
            <person name="Martin F.M."/>
            <person name="Hacquard S."/>
        </authorList>
    </citation>
    <scope>NUCLEOTIDE SEQUENCE</scope>
    <source>
        <strain evidence="3">MPI-CAGE-CH-0230</strain>
    </source>
</reference>
<dbReference type="InterPro" id="IPR014044">
    <property type="entry name" value="CAP_dom"/>
</dbReference>
<dbReference type="InterPro" id="IPR034113">
    <property type="entry name" value="SCP_GAPR1-like"/>
</dbReference>
<evidence type="ECO:0000313" key="3">
    <source>
        <dbReference type="EMBL" id="KAH7021338.1"/>
    </source>
</evidence>
<organism evidence="3 4">
    <name type="scientific">Microdochium trichocladiopsis</name>
    <dbReference type="NCBI Taxonomy" id="1682393"/>
    <lineage>
        <taxon>Eukaryota</taxon>
        <taxon>Fungi</taxon>
        <taxon>Dikarya</taxon>
        <taxon>Ascomycota</taxon>
        <taxon>Pezizomycotina</taxon>
        <taxon>Sordariomycetes</taxon>
        <taxon>Xylariomycetidae</taxon>
        <taxon>Xylariales</taxon>
        <taxon>Microdochiaceae</taxon>
        <taxon>Microdochium</taxon>
    </lineage>
</organism>
<dbReference type="InterPro" id="IPR001283">
    <property type="entry name" value="CRISP-related"/>
</dbReference>
<feature type="signal peptide" evidence="1">
    <location>
        <begin position="1"/>
        <end position="19"/>
    </location>
</feature>
<dbReference type="CDD" id="cd05382">
    <property type="entry name" value="CAP_GAPR1-like"/>
    <property type="match status" value="1"/>
</dbReference>
<keyword evidence="1" id="KW-0732">Signal</keyword>
<accession>A0A9P8XZD0</accession>
<evidence type="ECO:0000259" key="2">
    <source>
        <dbReference type="SMART" id="SM00198"/>
    </source>
</evidence>
<keyword evidence="4" id="KW-1185">Reference proteome</keyword>
<sequence>MRFSATAALLLGTLSLANPIPEPLDIGPDDVLDPNTIPVDIGATIITGPPALLNLGTGGVSAGGKREPIPAPISEEAEHELVARDRSKDQQRGLKLHNQARRVKGIPKLTWDKQLAADALAWAQHLAQTGKFEHSSNESRPGQGENLAYSYSSTPITRPIASGTKLWLAEESNYHGEAIPEGNFAAYGHYTQCLWKASTKIGIAAVQDSKGAWYTVARYGPAGNVIGQKPY</sequence>
<feature type="chain" id="PRO_5040352486" evidence="1">
    <location>
        <begin position="20"/>
        <end position="231"/>
    </location>
</feature>
<dbReference type="SUPFAM" id="SSF55797">
    <property type="entry name" value="PR-1-like"/>
    <property type="match status" value="1"/>
</dbReference>
<dbReference type="GeneID" id="70189065"/>
<dbReference type="SMART" id="SM00198">
    <property type="entry name" value="SCP"/>
    <property type="match status" value="1"/>
</dbReference>
<dbReference type="Gene3D" id="3.40.33.10">
    <property type="entry name" value="CAP"/>
    <property type="match status" value="1"/>
</dbReference>